<keyword evidence="2" id="KW-0805">Transcription regulation</keyword>
<evidence type="ECO:0000313" key="5">
    <source>
        <dbReference type="EMBL" id="AOM75936.1"/>
    </source>
</evidence>
<keyword evidence="6" id="KW-1185">Reference proteome</keyword>
<dbReference type="Gene3D" id="3.30.70.940">
    <property type="entry name" value="NusG, N-terminal domain"/>
    <property type="match status" value="1"/>
</dbReference>
<dbReference type="OrthoDB" id="9796143at2"/>
<dbReference type="InterPro" id="IPR006645">
    <property type="entry name" value="NGN-like_dom"/>
</dbReference>
<dbReference type="SUPFAM" id="SSF50104">
    <property type="entry name" value="Translation proteins SH3-like domain"/>
    <property type="match status" value="1"/>
</dbReference>
<dbReference type="RefSeq" id="WP_069377633.1">
    <property type="nucleotide sequence ID" value="NZ_CP017141.1"/>
</dbReference>
<evidence type="ECO:0000256" key="3">
    <source>
        <dbReference type="ARBA" id="ARBA00023163"/>
    </source>
</evidence>
<dbReference type="Proteomes" id="UP000094313">
    <property type="component" value="Chromosome"/>
</dbReference>
<dbReference type="AlphaFoldDB" id="A0A1D7QB64"/>
<dbReference type="NCBIfam" id="NF033644">
    <property type="entry name" value="antiterm_UpxY"/>
    <property type="match status" value="1"/>
</dbReference>
<name>A0A1D7QB64_9SPHI</name>
<feature type="domain" description="NusG-like N-terminal" evidence="4">
    <location>
        <begin position="12"/>
        <end position="109"/>
    </location>
</feature>
<reference evidence="5 6" key="1">
    <citation type="submission" date="2016-08" db="EMBL/GenBank/DDBJ databases">
        <authorList>
            <person name="Seilhamer J.J."/>
        </authorList>
    </citation>
    <scope>NUCLEOTIDE SEQUENCE [LARGE SCALE GENOMIC DNA]</scope>
    <source>
        <strain evidence="5 6">DX4</strain>
    </source>
</reference>
<dbReference type="CDD" id="cd09895">
    <property type="entry name" value="NGN_SP_UpxY"/>
    <property type="match status" value="1"/>
</dbReference>
<evidence type="ECO:0000256" key="1">
    <source>
        <dbReference type="ARBA" id="ARBA00022814"/>
    </source>
</evidence>
<keyword evidence="1" id="KW-0889">Transcription antitermination</keyword>
<dbReference type="PANTHER" id="PTHR30265">
    <property type="entry name" value="RHO-INTERACTING TRANSCRIPTION TERMINATION FACTOR NUSG"/>
    <property type="match status" value="1"/>
</dbReference>
<dbReference type="KEGG" id="psty:BFS30_01365"/>
<dbReference type="GO" id="GO:0006354">
    <property type="term" value="P:DNA-templated transcription elongation"/>
    <property type="evidence" value="ECO:0007669"/>
    <property type="project" value="InterPro"/>
</dbReference>
<dbReference type="InterPro" id="IPR008991">
    <property type="entry name" value="Translation_prot_SH3-like_sf"/>
</dbReference>
<dbReference type="InterPro" id="IPR043425">
    <property type="entry name" value="NusG-like"/>
</dbReference>
<dbReference type="PANTHER" id="PTHR30265:SF4">
    <property type="entry name" value="KOW MOTIF FAMILY PROTEIN, EXPRESSED"/>
    <property type="match status" value="1"/>
</dbReference>
<dbReference type="GO" id="GO:0031564">
    <property type="term" value="P:transcription antitermination"/>
    <property type="evidence" value="ECO:0007669"/>
    <property type="project" value="UniProtKB-KW"/>
</dbReference>
<dbReference type="SMART" id="SM00738">
    <property type="entry name" value="NGN"/>
    <property type="match status" value="1"/>
</dbReference>
<gene>
    <name evidence="5" type="ORF">BFS30_01365</name>
</gene>
<dbReference type="Pfam" id="PF02357">
    <property type="entry name" value="NusG"/>
    <property type="match status" value="1"/>
</dbReference>
<proteinExistence type="predicted"/>
<dbReference type="InterPro" id="IPR036735">
    <property type="entry name" value="NGN_dom_sf"/>
</dbReference>
<accession>A0A1D7QB64</accession>
<evidence type="ECO:0000256" key="2">
    <source>
        <dbReference type="ARBA" id="ARBA00023015"/>
    </source>
</evidence>
<keyword evidence="3" id="KW-0804">Transcription</keyword>
<evidence type="ECO:0000313" key="6">
    <source>
        <dbReference type="Proteomes" id="UP000094313"/>
    </source>
</evidence>
<organism evidence="5 6">
    <name type="scientific">Pedobacter steynii</name>
    <dbReference type="NCBI Taxonomy" id="430522"/>
    <lineage>
        <taxon>Bacteria</taxon>
        <taxon>Pseudomonadati</taxon>
        <taxon>Bacteroidota</taxon>
        <taxon>Sphingobacteriia</taxon>
        <taxon>Sphingobacteriales</taxon>
        <taxon>Sphingobacteriaceae</taxon>
        <taxon>Pedobacter</taxon>
    </lineage>
</organism>
<evidence type="ECO:0000259" key="4">
    <source>
        <dbReference type="SMART" id="SM00738"/>
    </source>
</evidence>
<dbReference type="SUPFAM" id="SSF82679">
    <property type="entry name" value="N-utilization substance G protein NusG, N-terminal domain"/>
    <property type="match status" value="1"/>
</dbReference>
<dbReference type="EMBL" id="CP017141">
    <property type="protein sequence ID" value="AOM75936.1"/>
    <property type="molecule type" value="Genomic_DNA"/>
</dbReference>
<protein>
    <submittedName>
        <fullName evidence="5">Antitermination protein NusG</fullName>
    </submittedName>
</protein>
<sequence>MEGLSSIRLNTPKRWYVIYTRPRWEKKVDELLKLQGINSYCPLKRVRHKWADRMKDVELPLFNSYVFVYIDPREELKVRATLGVMNFVYYMGRPAQVRDVVIEEIRKCIDAFPDVEVVDLQQLEVGDRVKIKEGLMNNKEGQVIKLRQKSVMVVIDSLNCVLLTDVNIEDLELIN</sequence>